<evidence type="ECO:0000259" key="1">
    <source>
        <dbReference type="Pfam" id="PF06381"/>
    </source>
</evidence>
<organism evidence="2 3">
    <name type="scientific">Escherichia phage vB_EcoS-IME253</name>
    <dbReference type="NCBI Taxonomy" id="1933412"/>
    <lineage>
        <taxon>Viruses</taxon>
        <taxon>Duplodnaviria</taxon>
        <taxon>Heunggongvirae</taxon>
        <taxon>Uroviricota</taxon>
        <taxon>Caudoviricetes</taxon>
        <taxon>Drexlerviridae</taxon>
        <taxon>Braunvirinae</taxon>
        <taxon>Rtpvirus</taxon>
        <taxon>Rtpvirus IME253</taxon>
    </lineage>
</organism>
<evidence type="ECO:0000313" key="3">
    <source>
        <dbReference type="Proteomes" id="UP000225515"/>
    </source>
</evidence>
<sequence length="422" mass="46748">MVKTDSYANIFLGGSDGSEIYGSLQNQAPTILASLYADNALVRRIIDTIPETALAAGFHIDGIDDEPAFWSRWDDLEMTQNINDAWSWARLFGGAAIVAIVKDNRALTSPAREGAELETVRVYDRTQVKVQTREENPRNARFGKPLTYRITTNESDMFYDVHYSRIHIIDGERIPNVMRRQNDGWGRSVLSSDILDSIKDYTNCERLATQLLKRKQQAVWKAKGLAELCDDSEGFGAARLRLAQVDNNSGVGQAIGIDAESEEYSVLNSDIGGIDAFLDKKFDRIVALSGIHEIILKNKNVGGVSSSQNTALETFHKLVDRKRNAELLPILEFLIPFIANAEEWSVEFNPLAQESSKDKAEILEKNVNSIAALIAAGAMDIDEARDTLRTIAPEVKINDGSVETKVTISETSNDPLEVPTDN</sequence>
<reference evidence="2 3" key="1">
    <citation type="submission" date="2016-04" db="EMBL/GenBank/DDBJ databases">
        <title>An efficient strategy for bacteriophage contamination control in bacterial fermentation.</title>
        <authorList>
            <person name="Xing S."/>
            <person name="Sun Q."/>
            <person name="An X."/>
            <person name="Mi Z."/>
            <person name="Tong Y."/>
        </authorList>
    </citation>
    <scope>NUCLEOTIDE SEQUENCE [LARGE SCALE GENOMIC DNA]</scope>
</reference>
<dbReference type="RefSeq" id="YP_009789202.1">
    <property type="nucleotide sequence ID" value="NC_047810.1"/>
</dbReference>
<dbReference type="Proteomes" id="UP000225515">
    <property type="component" value="Segment"/>
</dbReference>
<protein>
    <submittedName>
        <fullName evidence="2">Portal protein</fullName>
    </submittedName>
</protein>
<proteinExistence type="predicted"/>
<dbReference type="KEGG" id="vg:54979342"/>
<dbReference type="EMBL" id="KX130960">
    <property type="protein sequence ID" value="APU93237.1"/>
    <property type="molecule type" value="Genomic_DNA"/>
</dbReference>
<evidence type="ECO:0000313" key="2">
    <source>
        <dbReference type="EMBL" id="APU93237.1"/>
    </source>
</evidence>
<dbReference type="GeneID" id="54979342"/>
<feature type="domain" description="Anti-CBASS protein Acb1-like N-terminal" evidence="1">
    <location>
        <begin position="33"/>
        <end position="370"/>
    </location>
</feature>
<name>A0A1P8DUQ3_9CAUD</name>
<keyword evidence="3" id="KW-1185">Reference proteome</keyword>
<accession>A0A1P8DUQ3</accession>
<dbReference type="InterPro" id="IPR024459">
    <property type="entry name" value="Acb1-like_N"/>
</dbReference>
<dbReference type="Pfam" id="PF06381">
    <property type="entry name" value="Phage_portal_3"/>
    <property type="match status" value="1"/>
</dbReference>